<evidence type="ECO:0000313" key="2">
    <source>
        <dbReference type="Proteomes" id="UP000272942"/>
    </source>
</evidence>
<evidence type="ECO:0000313" key="3">
    <source>
        <dbReference type="WBParaSite" id="ECPE_0000449801-mRNA-1"/>
    </source>
</evidence>
<dbReference type="EMBL" id="UZAN01041349">
    <property type="protein sequence ID" value="VDP72748.1"/>
    <property type="molecule type" value="Genomic_DNA"/>
</dbReference>
<dbReference type="OrthoDB" id="6276858at2759"/>
<dbReference type="AlphaFoldDB" id="A0A183AC01"/>
<name>A0A183AC01_9TREM</name>
<sequence length="146" mass="16716">MTQSEDFVTYAGRINLEAERFKLKEISMDQFKCLLFVSGLQSSADAELRNRILLQNEKSPDLTLHNITEECQRIKIIKMDSALIAKCSEYNNVNRLQVSPNKRKACNAPINSKSRPPTACWKCGDWHFVKYCPYANEYVMCGKNGT</sequence>
<proteinExistence type="predicted"/>
<reference evidence="3" key="1">
    <citation type="submission" date="2016-06" db="UniProtKB">
        <authorList>
            <consortium name="WormBaseParasite"/>
        </authorList>
    </citation>
    <scope>IDENTIFICATION</scope>
</reference>
<accession>A0A183AC01</accession>
<protein>
    <submittedName>
        <fullName evidence="3">CCHC-type domain-containing protein</fullName>
    </submittedName>
</protein>
<reference evidence="1 2" key="2">
    <citation type="submission" date="2018-11" db="EMBL/GenBank/DDBJ databases">
        <authorList>
            <consortium name="Pathogen Informatics"/>
        </authorList>
    </citation>
    <scope>NUCLEOTIDE SEQUENCE [LARGE SCALE GENOMIC DNA]</scope>
    <source>
        <strain evidence="1 2">Egypt</strain>
    </source>
</reference>
<dbReference type="WBParaSite" id="ECPE_0000449801-mRNA-1">
    <property type="protein sequence ID" value="ECPE_0000449801-mRNA-1"/>
    <property type="gene ID" value="ECPE_0000449801"/>
</dbReference>
<keyword evidence="2" id="KW-1185">Reference proteome</keyword>
<evidence type="ECO:0000313" key="1">
    <source>
        <dbReference type="EMBL" id="VDP72748.1"/>
    </source>
</evidence>
<dbReference type="Proteomes" id="UP000272942">
    <property type="component" value="Unassembled WGS sequence"/>
</dbReference>
<organism evidence="3">
    <name type="scientific">Echinostoma caproni</name>
    <dbReference type="NCBI Taxonomy" id="27848"/>
    <lineage>
        <taxon>Eukaryota</taxon>
        <taxon>Metazoa</taxon>
        <taxon>Spiralia</taxon>
        <taxon>Lophotrochozoa</taxon>
        <taxon>Platyhelminthes</taxon>
        <taxon>Trematoda</taxon>
        <taxon>Digenea</taxon>
        <taxon>Plagiorchiida</taxon>
        <taxon>Echinostomata</taxon>
        <taxon>Echinostomatoidea</taxon>
        <taxon>Echinostomatidae</taxon>
        <taxon>Echinostoma</taxon>
    </lineage>
</organism>
<gene>
    <name evidence="1" type="ORF">ECPE_LOCUS4486</name>
</gene>